<dbReference type="FunFam" id="3.30.160.360:FF:000005">
    <property type="entry name" value="Putative lysine-specific demethylase JMJ16"/>
    <property type="match status" value="1"/>
</dbReference>
<dbReference type="InterPro" id="IPR003349">
    <property type="entry name" value="JmjN"/>
</dbReference>
<dbReference type="Pfam" id="PF05964">
    <property type="entry name" value="FYRN"/>
    <property type="match status" value="1"/>
</dbReference>
<dbReference type="GO" id="GO:0034647">
    <property type="term" value="F:histone H3K4me/H3K4me2/H3K4me3 demethylase activity"/>
    <property type="evidence" value="ECO:0007669"/>
    <property type="project" value="TreeGrafter"/>
</dbReference>
<keyword evidence="4" id="KW-0156">Chromatin regulator</keyword>
<feature type="region of interest" description="Disordered" evidence="11">
    <location>
        <begin position="26"/>
        <end position="71"/>
    </location>
</feature>
<evidence type="ECO:0000256" key="8">
    <source>
        <dbReference type="ARBA" id="ARBA00023015"/>
    </source>
</evidence>
<dbReference type="Gene3D" id="3.30.160.360">
    <property type="match status" value="1"/>
</dbReference>
<sequence>MGTECIQAQRNRSHILRMLPDDFEVSPCSSNSEKIHKDLSGSTMDNETSIKSLRRRPRENNSQFDNDSEEGDSDCVLFEEVEARWRPEGACRPILDEAPVFYPTEEEFEDPLNYINNIRPRAEPFGICRIVPPPSWKPPCFLKEKKVWQNLKFSTRVQQIDKLQNRETLKGTSRSRSTRRRKRQKVSKFGGNSDDRDDADKFGFETGPDFTPRSFKKYADDFVGRYFRTDQNKSSDLRCREQELSVEQIEGEYWRIVERPTEEIEVLYGADLDTGEFVSGFPKNSSSNELEDRYAKSSWNLNNFPKLPGSILSFEGGDISGVIVPWLYFGMCFSTFCWHVEDHHLYSLNYLHFGAPKMWYGVPGKDALKFEAAMKKHLPHLFEEQPDLLHNLVTQFSPALLKLEGVSAYRCVQQEREFVLTFPRAYHSGLNCGFNCSEAVNGAPVDWLPHGQNAVELYREHARKSTLSHDKLLLGAAMEAVRAQWNILFWSKDTVDNVRWKNVCGPDGTLTIALKERIEMENARRENICYSTQCRKPDAGFDACDRECAICHYDLHLSAVSCSSCSDKFACLIHAEQLCSCAWSTRFFLFRYDVSELNILVDALGGKFSAVYKCGMFYLGLSLSSFPTKERTQELKPDIKSTEEGYMLPLLENSGSSSKLGLVERKKHQEGAVRNCSSNLQNQQSVRYFPQSTPCCGKSPSVNKAVSDFLAVKSDSSTDNISCLQHPEYGEIRREKTEAVSQSDMADRGDSVEVCLSYSQNVPNKCDYLREDPRVAKVVPRIKCNVEPLEYGVVLSGSLWSNTKAIFPKGFRSRVRYLSVLDPKQMGYYISEILDGGRLGPLFMVTVEQCPTEVFIHLSPTKCWNLVRERVNHEIQRRSSGGVTNLPRLHPPGSLNGLQMFGLLSPQIIQAIEALDPNHLCTEYWRCKKREKAALNMHHGSNFVLRGLFKKASTHELHALQSVLRDGVPPDNSRKESIQLLDEEIARRQL</sequence>
<evidence type="ECO:0000256" key="6">
    <source>
        <dbReference type="ARBA" id="ARBA00023002"/>
    </source>
</evidence>
<proteinExistence type="predicted"/>
<keyword evidence="7" id="KW-0408">Iron</keyword>
<name>A0A6P5HM68_ANACO</name>
<keyword evidence="14" id="KW-1185">Reference proteome</keyword>
<dbReference type="InterPro" id="IPR003347">
    <property type="entry name" value="JmjC_dom"/>
</dbReference>
<gene>
    <name evidence="15 16" type="primary">LOC109728895</name>
</gene>
<dbReference type="GeneID" id="109728895"/>
<dbReference type="Pfam" id="PF05965">
    <property type="entry name" value="FYRC"/>
    <property type="match status" value="1"/>
</dbReference>
<evidence type="ECO:0000313" key="16">
    <source>
        <dbReference type="RefSeq" id="XP_020115020.1"/>
    </source>
</evidence>
<keyword evidence="3" id="KW-0479">Metal-binding</keyword>
<dbReference type="RefSeq" id="XP_020115019.1">
    <property type="nucleotide sequence ID" value="XM_020259430.1"/>
</dbReference>
<feature type="compositionally biased region" description="Basic residues" evidence="11">
    <location>
        <begin position="176"/>
        <end position="186"/>
    </location>
</feature>
<dbReference type="InterPro" id="IPR003888">
    <property type="entry name" value="FYrich_N"/>
</dbReference>
<evidence type="ECO:0000256" key="4">
    <source>
        <dbReference type="ARBA" id="ARBA00022853"/>
    </source>
</evidence>
<dbReference type="InterPro" id="IPR004198">
    <property type="entry name" value="Znf_C5HC2"/>
</dbReference>
<dbReference type="GO" id="GO:0005634">
    <property type="term" value="C:nucleus"/>
    <property type="evidence" value="ECO:0007669"/>
    <property type="project" value="UniProtKB-SubCell"/>
</dbReference>
<dbReference type="SMART" id="SM00542">
    <property type="entry name" value="FYRC"/>
    <property type="match status" value="1"/>
</dbReference>
<feature type="region of interest" description="Disordered" evidence="11">
    <location>
        <begin position="164"/>
        <end position="205"/>
    </location>
</feature>
<dbReference type="PROSITE" id="PS51183">
    <property type="entry name" value="JMJN"/>
    <property type="match status" value="1"/>
</dbReference>
<evidence type="ECO:0000256" key="11">
    <source>
        <dbReference type="SAM" id="MobiDB-lite"/>
    </source>
</evidence>
<dbReference type="RefSeq" id="XP_020115020.1">
    <property type="nucleotide sequence ID" value="XM_020259431.1"/>
</dbReference>
<evidence type="ECO:0000259" key="12">
    <source>
        <dbReference type="PROSITE" id="PS51183"/>
    </source>
</evidence>
<reference evidence="14" key="1">
    <citation type="journal article" date="2015" name="Nat. Genet.">
        <title>The pineapple genome and the evolution of CAM photosynthesis.</title>
        <authorList>
            <person name="Ming R."/>
            <person name="VanBuren R."/>
            <person name="Wai C.M."/>
            <person name="Tang H."/>
            <person name="Schatz M.C."/>
            <person name="Bowers J.E."/>
            <person name="Lyons E."/>
            <person name="Wang M.L."/>
            <person name="Chen J."/>
            <person name="Biggers E."/>
            <person name="Zhang J."/>
            <person name="Huang L."/>
            <person name="Zhang L."/>
            <person name="Miao W."/>
            <person name="Zhang J."/>
            <person name="Ye Z."/>
            <person name="Miao C."/>
            <person name="Lin Z."/>
            <person name="Wang H."/>
            <person name="Zhou H."/>
            <person name="Yim W.C."/>
            <person name="Priest H.D."/>
            <person name="Zheng C."/>
            <person name="Woodhouse M."/>
            <person name="Edger P.P."/>
            <person name="Guyot R."/>
            <person name="Guo H.B."/>
            <person name="Guo H."/>
            <person name="Zheng G."/>
            <person name="Singh R."/>
            <person name="Sharma A."/>
            <person name="Min X."/>
            <person name="Zheng Y."/>
            <person name="Lee H."/>
            <person name="Gurtowski J."/>
            <person name="Sedlazeck F.J."/>
            <person name="Harkess A."/>
            <person name="McKain M.R."/>
            <person name="Liao Z."/>
            <person name="Fang J."/>
            <person name="Liu J."/>
            <person name="Zhang X."/>
            <person name="Zhang Q."/>
            <person name="Hu W."/>
            <person name="Qin Y."/>
            <person name="Wang K."/>
            <person name="Chen L.Y."/>
            <person name="Shirley N."/>
            <person name="Lin Y.R."/>
            <person name="Liu L.Y."/>
            <person name="Hernandez A.G."/>
            <person name="Wright C.L."/>
            <person name="Bulone V."/>
            <person name="Tuskan G.A."/>
            <person name="Heath K."/>
            <person name="Zee F."/>
            <person name="Moore P.H."/>
            <person name="Sunkar R."/>
            <person name="Leebens-Mack J.H."/>
            <person name="Mockler T."/>
            <person name="Bennetzen J.L."/>
            <person name="Freeling M."/>
            <person name="Sankoff D."/>
            <person name="Paterson A.H."/>
            <person name="Zhu X."/>
            <person name="Yang X."/>
            <person name="Smith J.A."/>
            <person name="Cushman J.C."/>
            <person name="Paull R.E."/>
            <person name="Yu Q."/>
        </authorList>
    </citation>
    <scope>NUCLEOTIDE SEQUENCE [LARGE SCALE GENOMIC DNA]</scope>
    <source>
        <strain evidence="14">cv. F153</strain>
    </source>
</reference>
<evidence type="ECO:0000313" key="15">
    <source>
        <dbReference type="RefSeq" id="XP_020115019.1"/>
    </source>
</evidence>
<dbReference type="PANTHER" id="PTHR10694:SF113">
    <property type="entry name" value="PROTEIN JUMONJI"/>
    <property type="match status" value="1"/>
</dbReference>
<dbReference type="Pfam" id="PF02375">
    <property type="entry name" value="JmjN"/>
    <property type="match status" value="1"/>
</dbReference>
<dbReference type="SUPFAM" id="SSF51197">
    <property type="entry name" value="Clavaminate synthase-like"/>
    <property type="match status" value="1"/>
</dbReference>
<dbReference type="GO" id="GO:0000785">
    <property type="term" value="C:chromatin"/>
    <property type="evidence" value="ECO:0007669"/>
    <property type="project" value="TreeGrafter"/>
</dbReference>
<dbReference type="Pfam" id="PF02373">
    <property type="entry name" value="JmjC"/>
    <property type="match status" value="1"/>
</dbReference>
<dbReference type="GO" id="GO:0045814">
    <property type="term" value="P:negative regulation of gene expression, epigenetic"/>
    <property type="evidence" value="ECO:0007669"/>
    <property type="project" value="UniProtKB-ARBA"/>
</dbReference>
<evidence type="ECO:0000313" key="14">
    <source>
        <dbReference type="Proteomes" id="UP000515123"/>
    </source>
</evidence>
<dbReference type="Pfam" id="PF02928">
    <property type="entry name" value="zf-C5HC2"/>
    <property type="match status" value="1"/>
</dbReference>
<evidence type="ECO:0000256" key="10">
    <source>
        <dbReference type="ARBA" id="ARBA00023242"/>
    </source>
</evidence>
<evidence type="ECO:0000256" key="7">
    <source>
        <dbReference type="ARBA" id="ARBA00023004"/>
    </source>
</evidence>
<dbReference type="Gene3D" id="2.60.120.650">
    <property type="entry name" value="Cupin"/>
    <property type="match status" value="1"/>
</dbReference>
<dbReference type="PROSITE" id="PS51542">
    <property type="entry name" value="FYRN"/>
    <property type="match status" value="1"/>
</dbReference>
<evidence type="ECO:0000256" key="3">
    <source>
        <dbReference type="ARBA" id="ARBA00022723"/>
    </source>
</evidence>
<dbReference type="OrthoDB" id="1678912at2759"/>
<evidence type="ECO:0000256" key="2">
    <source>
        <dbReference type="ARBA" id="ARBA00004123"/>
    </source>
</evidence>
<dbReference type="SMART" id="SM00558">
    <property type="entry name" value="JmjC"/>
    <property type="match status" value="1"/>
</dbReference>
<comment type="cofactor">
    <cofactor evidence="1">
        <name>Fe(2+)</name>
        <dbReference type="ChEBI" id="CHEBI:29033"/>
    </cofactor>
</comment>
<reference evidence="15 16" key="2">
    <citation type="submission" date="2025-04" db="UniProtKB">
        <authorList>
            <consortium name="RefSeq"/>
        </authorList>
    </citation>
    <scope>IDENTIFICATION</scope>
    <source>
        <tissue evidence="15 16">Leaf</tissue>
    </source>
</reference>
<feature type="domain" description="JmjC" evidence="13">
    <location>
        <begin position="293"/>
        <end position="459"/>
    </location>
</feature>
<evidence type="ECO:0000256" key="1">
    <source>
        <dbReference type="ARBA" id="ARBA00001954"/>
    </source>
</evidence>
<accession>A0A6P5HM68</accession>
<keyword evidence="10" id="KW-0539">Nucleus</keyword>
<keyword evidence="9" id="KW-0804">Transcription</keyword>
<evidence type="ECO:0000256" key="9">
    <source>
        <dbReference type="ARBA" id="ARBA00023163"/>
    </source>
</evidence>
<dbReference type="PROSITE" id="PS51184">
    <property type="entry name" value="JMJC"/>
    <property type="match status" value="1"/>
</dbReference>
<dbReference type="Proteomes" id="UP000515123">
    <property type="component" value="Linkage group 25"/>
</dbReference>
<dbReference type="AlphaFoldDB" id="A0A6P5HM68"/>
<dbReference type="PROSITE" id="PS51543">
    <property type="entry name" value="FYRC"/>
    <property type="match status" value="1"/>
</dbReference>
<dbReference type="PANTHER" id="PTHR10694">
    <property type="entry name" value="LYSINE-SPECIFIC DEMETHYLASE"/>
    <property type="match status" value="1"/>
</dbReference>
<dbReference type="InterPro" id="IPR003889">
    <property type="entry name" value="FYrich_C"/>
</dbReference>
<dbReference type="GO" id="GO:0046872">
    <property type="term" value="F:metal ion binding"/>
    <property type="evidence" value="ECO:0007669"/>
    <property type="project" value="UniProtKB-KW"/>
</dbReference>
<organism evidence="16">
    <name type="scientific">Ananas comosus</name>
    <name type="common">Pineapple</name>
    <name type="synonym">Ananas ananas</name>
    <dbReference type="NCBI Taxonomy" id="4615"/>
    <lineage>
        <taxon>Eukaryota</taxon>
        <taxon>Viridiplantae</taxon>
        <taxon>Streptophyta</taxon>
        <taxon>Embryophyta</taxon>
        <taxon>Tracheophyta</taxon>
        <taxon>Spermatophyta</taxon>
        <taxon>Magnoliopsida</taxon>
        <taxon>Liliopsida</taxon>
        <taxon>Poales</taxon>
        <taxon>Bromeliaceae</taxon>
        <taxon>Bromelioideae</taxon>
        <taxon>Ananas</taxon>
    </lineage>
</organism>
<dbReference type="SMART" id="SM00541">
    <property type="entry name" value="FYRN"/>
    <property type="match status" value="1"/>
</dbReference>
<evidence type="ECO:0000259" key="13">
    <source>
        <dbReference type="PROSITE" id="PS51184"/>
    </source>
</evidence>
<evidence type="ECO:0000256" key="5">
    <source>
        <dbReference type="ARBA" id="ARBA00022964"/>
    </source>
</evidence>
<keyword evidence="8" id="KW-0805">Transcription regulation</keyword>
<feature type="domain" description="JmjN" evidence="12">
    <location>
        <begin position="98"/>
        <end position="139"/>
    </location>
</feature>
<dbReference type="SMART" id="SM00545">
    <property type="entry name" value="JmjN"/>
    <property type="match status" value="1"/>
</dbReference>
<feature type="compositionally biased region" description="Polar residues" evidence="11">
    <location>
        <begin position="40"/>
        <end position="51"/>
    </location>
</feature>
<dbReference type="Gramene" id="Aco010110.1.mrna1">
    <property type="protein sequence ID" value="Aco010110.1.mrna1"/>
    <property type="gene ID" value="Aco010110.1.path1"/>
</dbReference>
<keyword evidence="6" id="KW-0560">Oxidoreductase</keyword>
<comment type="subcellular location">
    <subcellularLocation>
        <location evidence="2">Nucleus</location>
    </subcellularLocation>
</comment>
<protein>
    <submittedName>
        <fullName evidence="15 16">Lysine-specific demethylase JMJ703-like</fullName>
    </submittedName>
</protein>
<keyword evidence="5" id="KW-0223">Dioxygenase</keyword>